<keyword evidence="1" id="KW-0378">Hydrolase</keyword>
<name>A0A2T3W4Q5_9DEIO</name>
<dbReference type="PANTHER" id="PTHR42856">
    <property type="entry name" value="ACYL-COENZYME A THIOESTERASE PAAI"/>
    <property type="match status" value="1"/>
</dbReference>
<dbReference type="SUPFAM" id="SSF54637">
    <property type="entry name" value="Thioesterase/thiol ester dehydrase-isomerase"/>
    <property type="match status" value="1"/>
</dbReference>
<dbReference type="InterPro" id="IPR029069">
    <property type="entry name" value="HotDog_dom_sf"/>
</dbReference>
<evidence type="ECO:0000256" key="1">
    <source>
        <dbReference type="ARBA" id="ARBA00022801"/>
    </source>
</evidence>
<dbReference type="Gene3D" id="3.10.129.10">
    <property type="entry name" value="Hotdog Thioesterase"/>
    <property type="match status" value="1"/>
</dbReference>
<evidence type="ECO:0000259" key="2">
    <source>
        <dbReference type="Pfam" id="PF03061"/>
    </source>
</evidence>
<proteinExistence type="predicted"/>
<keyword evidence="4" id="KW-1185">Reference proteome</keyword>
<sequence>MSYADHLGMTVQEALPELTRVTVTVGDAALNRRGSAHNGVIFGLADEALFIISNLGAQGVAIDTHMSFVRQARAGDVLVALATPERVGRTLGIYRVEVRREADWELMALFQGTVSRKEKPAEPADRAP</sequence>
<organism evidence="3 4">
    <name type="scientific">Deinococcus arcticus</name>
    <dbReference type="NCBI Taxonomy" id="2136176"/>
    <lineage>
        <taxon>Bacteria</taxon>
        <taxon>Thermotogati</taxon>
        <taxon>Deinococcota</taxon>
        <taxon>Deinococci</taxon>
        <taxon>Deinococcales</taxon>
        <taxon>Deinococcaceae</taxon>
        <taxon>Deinococcus</taxon>
    </lineage>
</organism>
<dbReference type="EMBL" id="PYSV01000018">
    <property type="protein sequence ID" value="PTA66886.1"/>
    <property type="molecule type" value="Genomic_DNA"/>
</dbReference>
<feature type="domain" description="Thioesterase" evidence="2">
    <location>
        <begin position="34"/>
        <end position="102"/>
    </location>
</feature>
<comment type="caution">
    <text evidence="3">The sequence shown here is derived from an EMBL/GenBank/DDBJ whole genome shotgun (WGS) entry which is preliminary data.</text>
</comment>
<evidence type="ECO:0000313" key="3">
    <source>
        <dbReference type="EMBL" id="PTA66886.1"/>
    </source>
</evidence>
<dbReference type="InterPro" id="IPR052723">
    <property type="entry name" value="Acyl-CoA_thioesterase_PaaI"/>
</dbReference>
<gene>
    <name evidence="3" type="ORF">C8263_15635</name>
</gene>
<dbReference type="InterPro" id="IPR003736">
    <property type="entry name" value="PAAI_dom"/>
</dbReference>
<evidence type="ECO:0000313" key="4">
    <source>
        <dbReference type="Proteomes" id="UP000240317"/>
    </source>
</evidence>
<dbReference type="PANTHER" id="PTHR42856:SF1">
    <property type="entry name" value="ACYL-COENZYME A THIOESTERASE PAAI"/>
    <property type="match status" value="1"/>
</dbReference>
<dbReference type="AlphaFoldDB" id="A0A2T3W4Q5"/>
<dbReference type="InterPro" id="IPR006683">
    <property type="entry name" value="Thioestr_dom"/>
</dbReference>
<dbReference type="OrthoDB" id="286702at2"/>
<dbReference type="GO" id="GO:0016289">
    <property type="term" value="F:acyl-CoA hydrolase activity"/>
    <property type="evidence" value="ECO:0007669"/>
    <property type="project" value="TreeGrafter"/>
</dbReference>
<dbReference type="Proteomes" id="UP000240317">
    <property type="component" value="Unassembled WGS sequence"/>
</dbReference>
<dbReference type="Pfam" id="PF03061">
    <property type="entry name" value="4HBT"/>
    <property type="match status" value="1"/>
</dbReference>
<dbReference type="CDD" id="cd03443">
    <property type="entry name" value="PaaI_thioesterase"/>
    <property type="match status" value="1"/>
</dbReference>
<dbReference type="NCBIfam" id="TIGR00369">
    <property type="entry name" value="unchar_dom_1"/>
    <property type="match status" value="1"/>
</dbReference>
<reference evidence="3 4" key="1">
    <citation type="submission" date="2018-03" db="EMBL/GenBank/DDBJ databases">
        <title>Draft genome of Deinococcus sp. OD32.</title>
        <authorList>
            <person name="Wang X.-P."/>
            <person name="Du Z.-J."/>
        </authorList>
    </citation>
    <scope>NUCLEOTIDE SEQUENCE [LARGE SCALE GENOMIC DNA]</scope>
    <source>
        <strain evidence="3 4">OD32</strain>
    </source>
</reference>
<dbReference type="RefSeq" id="WP_107139074.1">
    <property type="nucleotide sequence ID" value="NZ_PYSV01000018.1"/>
</dbReference>
<accession>A0A2T3W4Q5</accession>
<protein>
    <submittedName>
        <fullName evidence="3">Phenylacetic acid degradation protein PaaD</fullName>
    </submittedName>
</protein>